<organism evidence="12 13">
    <name type="scientific">Streptomyces gilvifuscus</name>
    <dbReference type="NCBI Taxonomy" id="1550617"/>
    <lineage>
        <taxon>Bacteria</taxon>
        <taxon>Bacillati</taxon>
        <taxon>Actinomycetota</taxon>
        <taxon>Actinomycetes</taxon>
        <taxon>Kitasatosporales</taxon>
        <taxon>Streptomycetaceae</taxon>
        <taxon>Streptomyces</taxon>
    </lineage>
</organism>
<dbReference type="Pfam" id="PF13231">
    <property type="entry name" value="PMT_2"/>
    <property type="match status" value="1"/>
</dbReference>
<evidence type="ECO:0000313" key="13">
    <source>
        <dbReference type="Proteomes" id="UP001221328"/>
    </source>
</evidence>
<keyword evidence="7 9" id="KW-0472">Membrane</keyword>
<feature type="transmembrane region" description="Helical" evidence="9">
    <location>
        <begin position="433"/>
        <end position="454"/>
    </location>
</feature>
<proteinExistence type="predicted"/>
<keyword evidence="2" id="KW-1003">Cell membrane</keyword>
<dbReference type="GO" id="GO:0016757">
    <property type="term" value="F:glycosyltransferase activity"/>
    <property type="evidence" value="ECO:0007669"/>
    <property type="project" value="UniProtKB-KW"/>
</dbReference>
<feature type="transmembrane region" description="Helical" evidence="9">
    <location>
        <begin position="134"/>
        <end position="151"/>
    </location>
</feature>
<feature type="transmembrane region" description="Helical" evidence="9">
    <location>
        <begin position="461"/>
        <end position="482"/>
    </location>
</feature>
<feature type="domain" description="Glycosyltransferase RgtA/B/C/D-like" evidence="10">
    <location>
        <begin position="84"/>
        <end position="246"/>
    </location>
</feature>
<evidence type="ECO:0000256" key="5">
    <source>
        <dbReference type="ARBA" id="ARBA00022692"/>
    </source>
</evidence>
<feature type="transmembrane region" description="Helical" evidence="9">
    <location>
        <begin position="348"/>
        <end position="369"/>
    </location>
</feature>
<evidence type="ECO:0000256" key="8">
    <source>
        <dbReference type="SAM" id="MobiDB-lite"/>
    </source>
</evidence>
<evidence type="ECO:0000256" key="1">
    <source>
        <dbReference type="ARBA" id="ARBA00004651"/>
    </source>
</evidence>
<feature type="transmembrane region" description="Helical" evidence="9">
    <location>
        <begin position="207"/>
        <end position="225"/>
    </location>
</feature>
<evidence type="ECO:0000256" key="2">
    <source>
        <dbReference type="ARBA" id="ARBA00022475"/>
    </source>
</evidence>
<keyword evidence="5 9" id="KW-0812">Transmembrane</keyword>
<dbReference type="EC" id="2.4.-.-" evidence="12"/>
<dbReference type="InterPro" id="IPR056785">
    <property type="entry name" value="YkcA/B-like_C"/>
</dbReference>
<keyword evidence="3 12" id="KW-0328">Glycosyltransferase</keyword>
<evidence type="ECO:0000259" key="11">
    <source>
        <dbReference type="Pfam" id="PF24878"/>
    </source>
</evidence>
<evidence type="ECO:0000256" key="7">
    <source>
        <dbReference type="ARBA" id="ARBA00023136"/>
    </source>
</evidence>
<evidence type="ECO:0000256" key="9">
    <source>
        <dbReference type="SAM" id="Phobius"/>
    </source>
</evidence>
<feature type="transmembrane region" description="Helical" evidence="9">
    <location>
        <begin position="102"/>
        <end position="122"/>
    </location>
</feature>
<dbReference type="InterPro" id="IPR050297">
    <property type="entry name" value="LipidA_mod_glycosyltrf_83"/>
</dbReference>
<dbReference type="Pfam" id="PF24878">
    <property type="entry name" value="YkcB_C"/>
    <property type="match status" value="1"/>
</dbReference>
<feature type="transmembrane region" description="Helical" evidence="9">
    <location>
        <begin position="25"/>
        <end position="45"/>
    </location>
</feature>
<feature type="compositionally biased region" description="Gly residues" evidence="8">
    <location>
        <begin position="523"/>
        <end position="539"/>
    </location>
</feature>
<keyword evidence="13" id="KW-1185">Reference proteome</keyword>
<evidence type="ECO:0000256" key="4">
    <source>
        <dbReference type="ARBA" id="ARBA00022679"/>
    </source>
</evidence>
<dbReference type="RefSeq" id="WP_272176037.1">
    <property type="nucleotide sequence ID" value="NZ_JAQOSK010000007.1"/>
</dbReference>
<accession>A0ABT5FW04</accession>
<evidence type="ECO:0000259" key="10">
    <source>
        <dbReference type="Pfam" id="PF13231"/>
    </source>
</evidence>
<protein>
    <submittedName>
        <fullName evidence="12">Glycosyltransferase family 39 protein</fullName>
        <ecNumber evidence="12">2.4.-.-</ecNumber>
    </submittedName>
</protein>
<feature type="compositionally biased region" description="Low complexity" evidence="8">
    <location>
        <begin position="589"/>
        <end position="604"/>
    </location>
</feature>
<feature type="compositionally biased region" description="Polar residues" evidence="8">
    <location>
        <begin position="560"/>
        <end position="578"/>
    </location>
</feature>
<feature type="region of interest" description="Disordered" evidence="8">
    <location>
        <begin position="503"/>
        <end position="648"/>
    </location>
</feature>
<evidence type="ECO:0000313" key="12">
    <source>
        <dbReference type="EMBL" id="MDC2956682.1"/>
    </source>
</evidence>
<dbReference type="PANTHER" id="PTHR33908">
    <property type="entry name" value="MANNOSYLTRANSFERASE YKCB-RELATED"/>
    <property type="match status" value="1"/>
</dbReference>
<gene>
    <name evidence="12" type="ORF">PO587_19610</name>
</gene>
<dbReference type="EMBL" id="JAQOSK010000007">
    <property type="protein sequence ID" value="MDC2956682.1"/>
    <property type="molecule type" value="Genomic_DNA"/>
</dbReference>
<dbReference type="PANTHER" id="PTHR33908:SF3">
    <property type="entry name" value="UNDECAPRENYL PHOSPHATE-ALPHA-4-AMINO-4-DEOXY-L-ARABINOSE ARABINOSYL TRANSFERASE"/>
    <property type="match status" value="1"/>
</dbReference>
<sequence>MTPTTETHAAGVLRLPVTSRPLPRWAAPAALGAILLLSALLYGWALGSLGWANSYYSAAVKSMGRNWTNFLFGSFDPAGVVTVDKPPAALWPQVVSSKIFGMHGWALILPQVVEGVAGVLVLHRTVRRWAGEGAALLAALVMTLTPITVAINRDNNPDTLLVLFLVAAAYALTRALQTDSDRHSTWWLCASGFLIGCGFLTKMMAAWMVLPALTVAWLVGARGTWPARTWRLLVAGAVCAVSSLWWVVMVAWWPGEKPYVGGSTDGGAWDLVTGYNGLGRIFGESAGGGGMGNFAGGFGGRAGLLRLFNDQVAGQISWLLPASGVALVVAVAAAVLRRRDSDSAGEALAASGWLLWGTWLVVCGLVFSTQEGIFHPYYTTQLAPAVAALTAGLATALMRAHRAGARWALPVGAGTVLVTVVWAVVVIRRVPSWHGWLAWVVLLLGLIAVGLLLAAGRAARLIPVALGGALLAMLLAPAAWAVSVTGGSGAAMGGANPMAGPATMPFGGGSGGRLPKGVELPEGFGGGSGAPSGSSGGLPQGMPSGSMPGGSSGDLPQGVPSGSSGDLPQGMPTGSSGELPQGVPGGSSGQSPQGMPSGMPSGMPGLPGGNGGGSGSTGGSMPSFPGAGGGSGSGGRGGFGGPGGATKLTSDQRKILDFATKHSDGARITLAVEGGAQSAATFILDSDATIIGMGGFSGSDNAPSVQQLRKWTKDGELRYVLGSGSSGGIGPMMGGKDSAAAQRSTWISEHCSKVPAKEYGGTTSSGGSGSAAGGIMGLTGTTLYDCAAK</sequence>
<comment type="subcellular location">
    <subcellularLocation>
        <location evidence="1">Cell membrane</location>
        <topology evidence="1">Multi-pass membrane protein</topology>
    </subcellularLocation>
</comment>
<feature type="transmembrane region" description="Helical" evidence="9">
    <location>
        <begin position="316"/>
        <end position="336"/>
    </location>
</feature>
<feature type="transmembrane region" description="Helical" evidence="9">
    <location>
        <begin position="407"/>
        <end position="427"/>
    </location>
</feature>
<keyword evidence="4 12" id="KW-0808">Transferase</keyword>
<comment type="caution">
    <text evidence="12">The sequence shown here is derived from an EMBL/GenBank/DDBJ whole genome shotgun (WGS) entry which is preliminary data.</text>
</comment>
<name>A0ABT5FW04_9ACTN</name>
<evidence type="ECO:0000256" key="6">
    <source>
        <dbReference type="ARBA" id="ARBA00022989"/>
    </source>
</evidence>
<dbReference type="InterPro" id="IPR038731">
    <property type="entry name" value="RgtA/B/C-like"/>
</dbReference>
<feature type="domain" description="Putative mannosyltransferase YkcA/B-like C-terminal" evidence="11">
    <location>
        <begin position="656"/>
        <end position="750"/>
    </location>
</feature>
<keyword evidence="6 9" id="KW-1133">Transmembrane helix</keyword>
<dbReference type="Proteomes" id="UP001221328">
    <property type="component" value="Unassembled WGS sequence"/>
</dbReference>
<feature type="compositionally biased region" description="Gly residues" evidence="8">
    <location>
        <begin position="626"/>
        <end position="644"/>
    </location>
</feature>
<feature type="transmembrane region" description="Helical" evidence="9">
    <location>
        <begin position="232"/>
        <end position="253"/>
    </location>
</feature>
<evidence type="ECO:0000256" key="3">
    <source>
        <dbReference type="ARBA" id="ARBA00022676"/>
    </source>
</evidence>
<reference evidence="12 13" key="1">
    <citation type="journal article" date="2015" name="Int. J. Syst. Evol. Microbiol.">
        <title>Streptomyces gilvifuscus sp. nov., an actinomycete that produces antibacterial compounds isolated from soil.</title>
        <authorList>
            <person name="Nguyen T.M."/>
            <person name="Kim J."/>
        </authorList>
    </citation>
    <scope>NUCLEOTIDE SEQUENCE [LARGE SCALE GENOMIC DNA]</scope>
    <source>
        <strain evidence="12 13">T113</strain>
    </source>
</reference>
<feature type="compositionally biased region" description="Gly residues" evidence="8">
    <location>
        <begin position="605"/>
        <end position="618"/>
    </location>
</feature>
<feature type="transmembrane region" description="Helical" evidence="9">
    <location>
        <begin position="381"/>
        <end position="400"/>
    </location>
</feature>